<comment type="caution">
    <text evidence="2">The sequence shown here is derived from an EMBL/GenBank/DDBJ whole genome shotgun (WGS) entry which is preliminary data.</text>
</comment>
<dbReference type="GO" id="GO:0005819">
    <property type="term" value="C:spindle"/>
    <property type="evidence" value="ECO:0007669"/>
    <property type="project" value="TreeGrafter"/>
</dbReference>
<dbReference type="EMBL" id="JTDE01000465">
    <property type="protein sequence ID" value="KAF7261168.1"/>
    <property type="molecule type" value="Genomic_DNA"/>
</dbReference>
<feature type="region of interest" description="Disordered" evidence="1">
    <location>
        <begin position="213"/>
        <end position="297"/>
    </location>
</feature>
<feature type="compositionally biased region" description="Basic and acidic residues" evidence="1">
    <location>
        <begin position="231"/>
        <end position="242"/>
    </location>
</feature>
<feature type="compositionally biased region" description="Polar residues" evidence="1">
    <location>
        <begin position="244"/>
        <end position="255"/>
    </location>
</feature>
<proteinExistence type="predicted"/>
<dbReference type="GO" id="GO:0000132">
    <property type="term" value="P:establishment of mitotic spindle orientation"/>
    <property type="evidence" value="ECO:0007669"/>
    <property type="project" value="TreeGrafter"/>
</dbReference>
<feature type="compositionally biased region" description="Polar residues" evidence="1">
    <location>
        <begin position="658"/>
        <end position="683"/>
    </location>
</feature>
<feature type="region of interest" description="Disordered" evidence="1">
    <location>
        <begin position="865"/>
        <end position="884"/>
    </location>
</feature>
<dbReference type="GO" id="GO:0061172">
    <property type="term" value="P:regulation of establishment of bipolar cell polarity"/>
    <property type="evidence" value="ECO:0007669"/>
    <property type="project" value="TreeGrafter"/>
</dbReference>
<feature type="compositionally biased region" description="Polar residues" evidence="1">
    <location>
        <begin position="288"/>
        <end position="297"/>
    </location>
</feature>
<keyword evidence="3" id="KW-1185">Reference proteome</keyword>
<feature type="region of interest" description="Disordered" evidence="1">
    <location>
        <begin position="657"/>
        <end position="686"/>
    </location>
</feature>
<reference evidence="2" key="1">
    <citation type="submission" date="2019-07" db="EMBL/GenBank/DDBJ databases">
        <title>Annotation for the trematode Paragonimus miyazaki's.</title>
        <authorList>
            <person name="Choi Y.-J."/>
        </authorList>
    </citation>
    <scope>NUCLEOTIDE SEQUENCE</scope>
    <source>
        <strain evidence="2">Japan</strain>
    </source>
</reference>
<dbReference type="PANTHER" id="PTHR21437">
    <property type="entry name" value="WIDE AWAKE"/>
    <property type="match status" value="1"/>
</dbReference>
<dbReference type="PANTHER" id="PTHR21437:SF1">
    <property type="entry name" value="WIDE AWAKE"/>
    <property type="match status" value="1"/>
</dbReference>
<dbReference type="InterPro" id="IPR039269">
    <property type="entry name" value="ANKFN1"/>
</dbReference>
<evidence type="ECO:0000313" key="2">
    <source>
        <dbReference type="EMBL" id="KAF7261168.1"/>
    </source>
</evidence>
<feature type="compositionally biased region" description="Polar residues" evidence="1">
    <location>
        <begin position="865"/>
        <end position="877"/>
    </location>
</feature>
<dbReference type="OrthoDB" id="2428204at2759"/>
<gene>
    <name evidence="2" type="ORF">EG68_02489</name>
</gene>
<dbReference type="Proteomes" id="UP000822476">
    <property type="component" value="Unassembled WGS sequence"/>
</dbReference>
<organism evidence="2 3">
    <name type="scientific">Paragonimus skrjabini miyazakii</name>
    <dbReference type="NCBI Taxonomy" id="59628"/>
    <lineage>
        <taxon>Eukaryota</taxon>
        <taxon>Metazoa</taxon>
        <taxon>Spiralia</taxon>
        <taxon>Lophotrochozoa</taxon>
        <taxon>Platyhelminthes</taxon>
        <taxon>Trematoda</taxon>
        <taxon>Digenea</taxon>
        <taxon>Plagiorchiida</taxon>
        <taxon>Troglotremata</taxon>
        <taxon>Troglotrematidae</taxon>
        <taxon>Paragonimus</taxon>
    </lineage>
</organism>
<evidence type="ECO:0000313" key="3">
    <source>
        <dbReference type="Proteomes" id="UP000822476"/>
    </source>
</evidence>
<evidence type="ECO:0008006" key="4">
    <source>
        <dbReference type="Google" id="ProtNLM"/>
    </source>
</evidence>
<feature type="compositionally biased region" description="Basic residues" evidence="1">
    <location>
        <begin position="267"/>
        <end position="277"/>
    </location>
</feature>
<protein>
    <recommendedName>
        <fullName evidence="4">Ankyrin repeat and fibronectin type-III domain-containing protein 1</fullName>
    </recommendedName>
</protein>
<evidence type="ECO:0000256" key="1">
    <source>
        <dbReference type="SAM" id="MobiDB-lite"/>
    </source>
</evidence>
<name>A0A8S9ZAV5_9TREM</name>
<sequence>MLSSALNFLSDKRRRFHRSDTMPVFDTSVTKLDPEACAIEDKGNLCQTPIQKSPDVNAGCILSSVEEKVDTKAAKPLSEAFVDSEDQNPNAEETLMQGYDVLKGESCYFSQLSASSDKPAKARKCLGENNVDWHKIGSLSSLSDLQNTHIFHEEKVEQCSKTWTETNRLNRTAAFSGFNKNFRDVFDGEKREAMQSPSSRKTHVAQIHARSVNRTKLQRSKSSAQIMRAQQRKEVSTDKIYLDRSNSNQRGSNAEANLDVEVDTVRSHQRRPKSRRKTWIDKGRRSRSVNSFRKSPSPRLTDQSVIFTLLTDIANRGTSEKYSRIRAADHTCPPKTVQQNLTDLDEFHSLPVNKQIPSQHVSQLLTEPFQNPTSIYSTSAAHSKLNRYAVVRRLRRNNSTINFSVDRPLLKPDISFINPTSQTAGDLLLPSKTLHTTDVEQGYVPELMSDILTKLFTYIEQDNLAELLLEADKIRLLSEQLQVNRYYECDETGLSPLEVATLRASPPVILFLLAMEYQPGPVLRSALILGPNNSQIRDPMRFHLMRRIGNLEMQIVSKQTELKSLIAKANELSVMTTPQRCVPPDSDLADTQSTAFLKVAEKERELSECLRCQENLLKMFSGLSRFPSVCRPPKKVTVMVLSSTSLLIRISPPDLTQDEQTSVLRDNERNNSPIPTDVSSSASSEDEMLDVINTGRKFQNTSLKSQQNLVLCYRIEWSTRSQFNDSETSFCIVDPPVSIQTILQAIPTSNVAKNRKTGNYFRTGFYELTDLRCGQTVYVRVYSMSIRGWSKPCYGQPSKLSPSSWYEAINEMQENADTELSQLCSLKTASPIRYVSNAVNDELHALKRLLDQQLFLWMYSQTGSVPDTGSTTSASVDESNKRTRSPMLQRKRSFRFPFASKGLKFVKQTKSGVYLAMLCHTNIQVMDESGLWKHEKQIVTIDDTLPMLCVTRDDSDSTFVSDLNWFAKLVADPTIGPNLQLISENIIRIPTPANIRLRLRLLTALHQMQMSLGTYDAGSLYPEVFRGKLTLSSLKMSNENQDGVQLINESLESGTSMVTGVAETATESQLATIVVLVKHVQNPNELSFTSGLKWSTLQKFRRVNKLKPENVRLTGSDLEPMRKSSVEEQEKVQLSNQTRTEVMKSTPLMNLISRLDDLLNYSEFQSQRLQPGLYVCFVQMKASMEQQASILIHESLPNPCMLPVELVRRRAHVSRTEWAVVCQLEHDNPHFSNVSPTTEERDFRFCKKLNNAINRLAIQLSLTTDEIDKLRIYLPEVVEISSEHSFILLFPTADQVCIPPGSNYTPPSDCSWYSMRFFERNLGFTYDSTFQRHMAGLISLLELLLSLATYVQRQCLTDPEWTQCSERTTALQSIQQQAESLFLGKRWLSECIATVRNRKRTQSATLSVERFRKFVELKVHQKFKGHYRTQFHCAKSSNDLNLMQNTMNSSSTEEKSLYTDDSISYSMHGFTEEQQRQLPDSVPDSKLRTKRIAQSLPSSRGHGRKINLLRVYVEYPTGLTSGTCVRILASLMTTAEDIIHLIHEKVKDIVEKKSCQHSFTSKMKCSKDITMPTINDLCLTVSVGDAERSLPNTIRPLLLQLPWRAGRFSVRIVQNQCSSASRFSPVRTYLVAEQIKTSLSDEQIACIQPVLLPIRSSRARITEVMVPLNRATITYPPVIYVNGFETDVIQFP</sequence>
<accession>A0A8S9ZAV5</accession>